<evidence type="ECO:0008006" key="5">
    <source>
        <dbReference type="Google" id="ProtNLM"/>
    </source>
</evidence>
<evidence type="ECO:0000256" key="1">
    <source>
        <dbReference type="SAM" id="Coils"/>
    </source>
</evidence>
<accession>A0A034W348</accession>
<dbReference type="AlphaFoldDB" id="A0A034W348"/>
<keyword evidence="1" id="KW-0175">Coiled coil</keyword>
<feature type="chain" id="PRO_5001557494" description="Protein TsetseEP domain-containing protein" evidence="3">
    <location>
        <begin position="21"/>
        <end position="206"/>
    </location>
</feature>
<dbReference type="OrthoDB" id="10364185at2759"/>
<dbReference type="EMBL" id="GAKP01010245">
    <property type="protein sequence ID" value="JAC48707.1"/>
    <property type="molecule type" value="Transcribed_RNA"/>
</dbReference>
<feature type="signal peptide" evidence="3">
    <location>
        <begin position="1"/>
        <end position="20"/>
    </location>
</feature>
<proteinExistence type="predicted"/>
<sequence>MKFATSALSVVVLLFAVSQASIIPAEQLDGNDFSECIQKYQSLLTEYSNLEKEARQQMIDCFQDGTQCFKHYAPIMAAINQRMAAVDAKISYCLQHGGDSEPEVSTSTSSTDSPATEDTTDSTSTSSPTGPVTITDCLNSYQPLIADLTSKEKAAFNQMVDCMTSGNSHALCSNEYEPTVDQINSSIAAVHQKFTMCLEEAESDSV</sequence>
<reference evidence="4" key="1">
    <citation type="journal article" date="2014" name="BMC Genomics">
        <title>Characterizing the developmental transcriptome of the oriental fruit fly, Bactrocera dorsalis (Diptera: Tephritidae) through comparative genomic analysis with Drosophila melanogaster utilizing modENCODE datasets.</title>
        <authorList>
            <person name="Geib S.M."/>
            <person name="Calla B."/>
            <person name="Hall B."/>
            <person name="Hou S."/>
            <person name="Manoukis N.C."/>
        </authorList>
    </citation>
    <scope>NUCLEOTIDE SEQUENCE</scope>
    <source>
        <strain evidence="4">Punador</strain>
    </source>
</reference>
<evidence type="ECO:0000256" key="2">
    <source>
        <dbReference type="SAM" id="MobiDB-lite"/>
    </source>
</evidence>
<feature type="coiled-coil region" evidence="1">
    <location>
        <begin position="33"/>
        <end position="60"/>
    </location>
</feature>
<evidence type="ECO:0000256" key="3">
    <source>
        <dbReference type="SAM" id="SignalP"/>
    </source>
</evidence>
<evidence type="ECO:0000313" key="4">
    <source>
        <dbReference type="EMBL" id="JAC48707.1"/>
    </source>
</evidence>
<feature type="compositionally biased region" description="Low complexity" evidence="2">
    <location>
        <begin position="103"/>
        <end position="133"/>
    </location>
</feature>
<keyword evidence="3" id="KW-0732">Signal</keyword>
<protein>
    <recommendedName>
        <fullName evidence="5">Protein TsetseEP domain-containing protein</fullName>
    </recommendedName>
</protein>
<feature type="region of interest" description="Disordered" evidence="2">
    <location>
        <begin position="97"/>
        <end position="134"/>
    </location>
</feature>
<name>A0A034W348_BACDO</name>
<organism evidence="4">
    <name type="scientific">Bactrocera dorsalis</name>
    <name type="common">Oriental fruit fly</name>
    <name type="synonym">Dacus dorsalis</name>
    <dbReference type="NCBI Taxonomy" id="27457"/>
    <lineage>
        <taxon>Eukaryota</taxon>
        <taxon>Metazoa</taxon>
        <taxon>Ecdysozoa</taxon>
        <taxon>Arthropoda</taxon>
        <taxon>Hexapoda</taxon>
        <taxon>Insecta</taxon>
        <taxon>Pterygota</taxon>
        <taxon>Neoptera</taxon>
        <taxon>Endopterygota</taxon>
        <taxon>Diptera</taxon>
        <taxon>Brachycera</taxon>
        <taxon>Muscomorpha</taxon>
        <taxon>Tephritoidea</taxon>
        <taxon>Tephritidae</taxon>
        <taxon>Bactrocera</taxon>
        <taxon>Bactrocera</taxon>
    </lineage>
</organism>